<evidence type="ECO:0000313" key="3">
    <source>
        <dbReference type="Proteomes" id="UP000294887"/>
    </source>
</evidence>
<protein>
    <submittedName>
        <fullName evidence="2">Glyoxalase/bleomycin resistance protein/dioxygenase superfamily protein</fullName>
    </submittedName>
</protein>
<dbReference type="InterPro" id="IPR029068">
    <property type="entry name" value="Glyas_Bleomycin-R_OHBP_Dase"/>
</dbReference>
<name>A0A4R1EQY5_9GAMM</name>
<dbReference type="RefSeq" id="WP_131907347.1">
    <property type="nucleotide sequence ID" value="NZ_BAAAFU010000007.1"/>
</dbReference>
<dbReference type="AlphaFoldDB" id="A0A4R1EQY5"/>
<dbReference type="CDD" id="cd06587">
    <property type="entry name" value="VOC"/>
    <property type="match status" value="1"/>
</dbReference>
<evidence type="ECO:0000313" key="2">
    <source>
        <dbReference type="EMBL" id="TCJ82850.1"/>
    </source>
</evidence>
<organism evidence="2 3">
    <name type="scientific">Cocleimonas flava</name>
    <dbReference type="NCBI Taxonomy" id="634765"/>
    <lineage>
        <taxon>Bacteria</taxon>
        <taxon>Pseudomonadati</taxon>
        <taxon>Pseudomonadota</taxon>
        <taxon>Gammaproteobacteria</taxon>
        <taxon>Thiotrichales</taxon>
        <taxon>Thiotrichaceae</taxon>
        <taxon>Cocleimonas</taxon>
    </lineage>
</organism>
<dbReference type="Gene3D" id="3.10.180.10">
    <property type="entry name" value="2,3-Dihydroxybiphenyl 1,2-Dioxygenase, domain 1"/>
    <property type="match status" value="1"/>
</dbReference>
<proteinExistence type="predicted"/>
<reference evidence="2 3" key="1">
    <citation type="submission" date="2019-03" db="EMBL/GenBank/DDBJ databases">
        <title>Genomic Encyclopedia of Type Strains, Phase IV (KMG-IV): sequencing the most valuable type-strain genomes for metagenomic binning, comparative biology and taxonomic classification.</title>
        <authorList>
            <person name="Goeker M."/>
        </authorList>
    </citation>
    <scope>NUCLEOTIDE SEQUENCE [LARGE SCALE GENOMIC DNA]</scope>
    <source>
        <strain evidence="2 3">DSM 24830</strain>
    </source>
</reference>
<sequence>MKPATLEHINVTVKDPDELASLFCRLFDWKIRWSGAALNNGRTVHVGSDDSYLALYTHKQAIETRSRNPEKINNLNHVGIVVSGIDEVESKVKEEGYKPFNHGEYEPGRRFYFMVDELEIEVVDYS</sequence>
<comment type="caution">
    <text evidence="2">The sequence shown here is derived from an EMBL/GenBank/DDBJ whole genome shotgun (WGS) entry which is preliminary data.</text>
</comment>
<dbReference type="InterPro" id="IPR037523">
    <property type="entry name" value="VOC_core"/>
</dbReference>
<keyword evidence="3" id="KW-1185">Reference proteome</keyword>
<feature type="domain" description="VOC" evidence="1">
    <location>
        <begin position="5"/>
        <end position="126"/>
    </location>
</feature>
<dbReference type="SUPFAM" id="SSF54593">
    <property type="entry name" value="Glyoxalase/Bleomycin resistance protein/Dihydroxybiphenyl dioxygenase"/>
    <property type="match status" value="1"/>
</dbReference>
<dbReference type="Proteomes" id="UP000294887">
    <property type="component" value="Unassembled WGS sequence"/>
</dbReference>
<keyword evidence="2" id="KW-0560">Oxidoreductase</keyword>
<gene>
    <name evidence="2" type="ORF">EV695_3587</name>
</gene>
<dbReference type="EMBL" id="SMFQ01000005">
    <property type="protein sequence ID" value="TCJ82850.1"/>
    <property type="molecule type" value="Genomic_DNA"/>
</dbReference>
<accession>A0A4R1EQY5</accession>
<evidence type="ECO:0000259" key="1">
    <source>
        <dbReference type="PROSITE" id="PS51819"/>
    </source>
</evidence>
<dbReference type="GO" id="GO:0051213">
    <property type="term" value="F:dioxygenase activity"/>
    <property type="evidence" value="ECO:0007669"/>
    <property type="project" value="UniProtKB-KW"/>
</dbReference>
<keyword evidence="2" id="KW-0223">Dioxygenase</keyword>
<dbReference type="PROSITE" id="PS51819">
    <property type="entry name" value="VOC"/>
    <property type="match status" value="1"/>
</dbReference>
<dbReference type="OrthoDB" id="9179860at2"/>